<evidence type="ECO:0000313" key="1">
    <source>
        <dbReference type="EMBL" id="KAF2263140.1"/>
    </source>
</evidence>
<feature type="non-terminal residue" evidence="1">
    <location>
        <position position="1"/>
    </location>
</feature>
<dbReference type="EMBL" id="ML986630">
    <property type="protein sequence ID" value="KAF2263140.1"/>
    <property type="molecule type" value="Genomic_DNA"/>
</dbReference>
<proteinExistence type="predicted"/>
<keyword evidence="2" id="KW-1185">Reference proteome</keyword>
<protein>
    <submittedName>
        <fullName evidence="1">Uncharacterized protein</fullName>
    </submittedName>
</protein>
<comment type="caution">
    <text evidence="1">The sequence shown here is derived from an EMBL/GenBank/DDBJ whole genome shotgun (WGS) entry which is preliminary data.</text>
</comment>
<gene>
    <name evidence="1" type="ORF">CC78DRAFT_466424</name>
</gene>
<evidence type="ECO:0000313" key="2">
    <source>
        <dbReference type="Proteomes" id="UP000800093"/>
    </source>
</evidence>
<organism evidence="1 2">
    <name type="scientific">Lojkania enalia</name>
    <dbReference type="NCBI Taxonomy" id="147567"/>
    <lineage>
        <taxon>Eukaryota</taxon>
        <taxon>Fungi</taxon>
        <taxon>Dikarya</taxon>
        <taxon>Ascomycota</taxon>
        <taxon>Pezizomycotina</taxon>
        <taxon>Dothideomycetes</taxon>
        <taxon>Pleosporomycetidae</taxon>
        <taxon>Pleosporales</taxon>
        <taxon>Pleosporales incertae sedis</taxon>
        <taxon>Lojkania</taxon>
    </lineage>
</organism>
<reference evidence="2" key="1">
    <citation type="journal article" date="2020" name="Stud. Mycol.">
        <title>101 Dothideomycetes genomes: A test case for predicting lifestyles and emergence of pathogens.</title>
        <authorList>
            <person name="Haridas S."/>
            <person name="Albert R."/>
            <person name="Binder M."/>
            <person name="Bloem J."/>
            <person name="LaButti K."/>
            <person name="Salamov A."/>
            <person name="Andreopoulos B."/>
            <person name="Baker S."/>
            <person name="Barry K."/>
            <person name="Bills G."/>
            <person name="Bluhm B."/>
            <person name="Cannon C."/>
            <person name="Castanera R."/>
            <person name="Culley D."/>
            <person name="Daum C."/>
            <person name="Ezra D."/>
            <person name="Gonzalez J."/>
            <person name="Henrissat B."/>
            <person name="Kuo A."/>
            <person name="Liang C."/>
            <person name="Lipzen A."/>
            <person name="Lutzoni F."/>
            <person name="Magnuson J."/>
            <person name="Mondo S."/>
            <person name="Nolan M."/>
            <person name="Ohm R."/>
            <person name="Pangilinan J."/>
            <person name="Park H.-J."/>
            <person name="Ramirez L."/>
            <person name="Alfaro M."/>
            <person name="Sun H."/>
            <person name="Tritt A."/>
            <person name="Yoshinaga Y."/>
            <person name="Zwiers L.-H."/>
            <person name="Turgeon B."/>
            <person name="Goodwin S."/>
            <person name="Spatafora J."/>
            <person name="Crous P."/>
            <person name="Grigoriev I."/>
        </authorList>
    </citation>
    <scope>NUCLEOTIDE SEQUENCE [LARGE SCALE GENOMIC DNA]</scope>
    <source>
        <strain evidence="2">CBS 304.66</strain>
    </source>
</reference>
<accession>A0A9P4KAT1</accession>
<dbReference type="OrthoDB" id="194358at2759"/>
<dbReference type="AlphaFoldDB" id="A0A9P4KAT1"/>
<sequence length="98" mass="11620">SKIYHFSINFETTKPRLDNARSIPKLISKVEIDQLLSTSINKVVYYLITSLFYFKLDLVLERYNRKYIITGYILYLIRCNNPAFEGLFSKLLRGSIRF</sequence>
<name>A0A9P4KAT1_9PLEO</name>
<dbReference type="Proteomes" id="UP000800093">
    <property type="component" value="Unassembled WGS sequence"/>
</dbReference>